<dbReference type="Proteomes" id="UP000297245">
    <property type="component" value="Unassembled WGS sequence"/>
</dbReference>
<reference evidence="1 2" key="1">
    <citation type="journal article" date="2019" name="Nat. Ecol. Evol.">
        <title>Megaphylogeny resolves global patterns of mushroom evolution.</title>
        <authorList>
            <person name="Varga T."/>
            <person name="Krizsan K."/>
            <person name="Foldi C."/>
            <person name="Dima B."/>
            <person name="Sanchez-Garcia M."/>
            <person name="Sanchez-Ramirez S."/>
            <person name="Szollosi G.J."/>
            <person name="Szarkandi J.G."/>
            <person name="Papp V."/>
            <person name="Albert L."/>
            <person name="Andreopoulos W."/>
            <person name="Angelini C."/>
            <person name="Antonin V."/>
            <person name="Barry K.W."/>
            <person name="Bougher N.L."/>
            <person name="Buchanan P."/>
            <person name="Buyck B."/>
            <person name="Bense V."/>
            <person name="Catcheside P."/>
            <person name="Chovatia M."/>
            <person name="Cooper J."/>
            <person name="Damon W."/>
            <person name="Desjardin D."/>
            <person name="Finy P."/>
            <person name="Geml J."/>
            <person name="Haridas S."/>
            <person name="Hughes K."/>
            <person name="Justo A."/>
            <person name="Karasinski D."/>
            <person name="Kautmanova I."/>
            <person name="Kiss B."/>
            <person name="Kocsube S."/>
            <person name="Kotiranta H."/>
            <person name="LaButti K.M."/>
            <person name="Lechner B.E."/>
            <person name="Liimatainen K."/>
            <person name="Lipzen A."/>
            <person name="Lukacs Z."/>
            <person name="Mihaltcheva S."/>
            <person name="Morgado L.N."/>
            <person name="Niskanen T."/>
            <person name="Noordeloos M.E."/>
            <person name="Ohm R.A."/>
            <person name="Ortiz-Santana B."/>
            <person name="Ovrebo C."/>
            <person name="Racz N."/>
            <person name="Riley R."/>
            <person name="Savchenko A."/>
            <person name="Shiryaev A."/>
            <person name="Soop K."/>
            <person name="Spirin V."/>
            <person name="Szebenyi C."/>
            <person name="Tomsovsky M."/>
            <person name="Tulloss R.E."/>
            <person name="Uehling J."/>
            <person name="Grigoriev I.V."/>
            <person name="Vagvolgyi C."/>
            <person name="Papp T."/>
            <person name="Martin F.M."/>
            <person name="Miettinen O."/>
            <person name="Hibbett D.S."/>
            <person name="Nagy L.G."/>
        </authorList>
    </citation>
    <scope>NUCLEOTIDE SEQUENCE [LARGE SCALE GENOMIC DNA]</scope>
    <source>
        <strain evidence="1 2">CBS 962.96</strain>
    </source>
</reference>
<dbReference type="AlphaFoldDB" id="A0A4S8KSX9"/>
<keyword evidence="2" id="KW-1185">Reference proteome</keyword>
<accession>A0A4S8KSX9</accession>
<name>A0A4S8KSX9_DENBC</name>
<gene>
    <name evidence="1" type="ORF">K435DRAFT_973506</name>
</gene>
<organism evidence="1 2">
    <name type="scientific">Dendrothele bispora (strain CBS 962.96)</name>
    <dbReference type="NCBI Taxonomy" id="1314807"/>
    <lineage>
        <taxon>Eukaryota</taxon>
        <taxon>Fungi</taxon>
        <taxon>Dikarya</taxon>
        <taxon>Basidiomycota</taxon>
        <taxon>Agaricomycotina</taxon>
        <taxon>Agaricomycetes</taxon>
        <taxon>Agaricomycetidae</taxon>
        <taxon>Agaricales</taxon>
        <taxon>Agaricales incertae sedis</taxon>
        <taxon>Dendrothele</taxon>
    </lineage>
</organism>
<evidence type="ECO:0000313" key="1">
    <source>
        <dbReference type="EMBL" id="THU78508.1"/>
    </source>
</evidence>
<dbReference type="EMBL" id="ML180179">
    <property type="protein sequence ID" value="THU78508.1"/>
    <property type="molecule type" value="Genomic_DNA"/>
</dbReference>
<feature type="non-terminal residue" evidence="1">
    <location>
        <position position="175"/>
    </location>
</feature>
<evidence type="ECO:0000313" key="2">
    <source>
        <dbReference type="Proteomes" id="UP000297245"/>
    </source>
</evidence>
<proteinExistence type="predicted"/>
<protein>
    <submittedName>
        <fullName evidence="1">Uncharacterized protein</fullName>
    </submittedName>
</protein>
<sequence>MRIPSESESTIQIPAVLKFTTIRTFRSQTGQRALAVVKADILKSERVRERVVWVQEQLATRNSNKGAFHGPLLLETSALFLSKISSSDPEDDYPYLAGALALSAAAILWALEAWQTGKNTIQDTIGKCYKDPERPWQYKGDGLLPQTRLLVTNRSCISLPFLHVLMFQNELLRPK</sequence>